<sequence>MTASAHQPGVIARVNEWNFDIDRYINRLIPAPRWHLVPRPVAHFLGYRDETPSPRGNIVIAFWGMVGAFCGVALVASVSERVSSFEARDAPAIIGSFGAASVLEFGAIDSPLSQPRNAFFSQMIACLVGVSISKLFALNPNAENYTSLGGALSCGVTTLFMYLTNTVHPPAGATALLAVTNSQTVGLGWFLFPVMILGITLMQTTALIINNIQRRYPLYWWTPRSLSRSQRADVERYEKERPDFPSHSEDSLDEPRQLVVGRGGISVPDGVYLTAHERTLLEKIQERI</sequence>
<keyword evidence="2" id="KW-0812">Transmembrane</keyword>
<feature type="domain" description="HPP transmembrane region" evidence="3">
    <location>
        <begin position="54"/>
        <end position="217"/>
    </location>
</feature>
<dbReference type="PANTHER" id="PTHR33741:SF5">
    <property type="entry name" value="TRANSMEMBRANE PROTEIN DDB_G0269096-RELATED"/>
    <property type="match status" value="1"/>
</dbReference>
<protein>
    <recommendedName>
        <fullName evidence="3">HPP transmembrane region domain-containing protein</fullName>
    </recommendedName>
</protein>
<evidence type="ECO:0000256" key="2">
    <source>
        <dbReference type="SAM" id="Phobius"/>
    </source>
</evidence>
<keyword evidence="2" id="KW-0472">Membrane</keyword>
<dbReference type="PANTHER" id="PTHR33741">
    <property type="entry name" value="TRANSMEMBRANE PROTEIN DDB_G0269096-RELATED"/>
    <property type="match status" value="1"/>
</dbReference>
<reference evidence="4" key="2">
    <citation type="journal article" date="2023" name="IMA Fungus">
        <title>Comparative genomic study of the Penicillium genus elucidates a diverse pangenome and 15 lateral gene transfer events.</title>
        <authorList>
            <person name="Petersen C."/>
            <person name="Sorensen T."/>
            <person name="Nielsen M.R."/>
            <person name="Sondergaard T.E."/>
            <person name="Sorensen J.L."/>
            <person name="Fitzpatrick D.A."/>
            <person name="Frisvad J.C."/>
            <person name="Nielsen K.L."/>
        </authorList>
    </citation>
    <scope>NUCLEOTIDE SEQUENCE</scope>
    <source>
        <strain evidence="4">IBT 30069</strain>
    </source>
</reference>
<dbReference type="Proteomes" id="UP001149165">
    <property type="component" value="Unassembled WGS sequence"/>
</dbReference>
<proteinExistence type="predicted"/>
<organism evidence="4 5">
    <name type="scientific">Penicillium angulare</name>
    <dbReference type="NCBI Taxonomy" id="116970"/>
    <lineage>
        <taxon>Eukaryota</taxon>
        <taxon>Fungi</taxon>
        <taxon>Dikarya</taxon>
        <taxon>Ascomycota</taxon>
        <taxon>Pezizomycotina</taxon>
        <taxon>Eurotiomycetes</taxon>
        <taxon>Eurotiomycetidae</taxon>
        <taxon>Eurotiales</taxon>
        <taxon>Aspergillaceae</taxon>
        <taxon>Penicillium</taxon>
    </lineage>
</organism>
<evidence type="ECO:0000259" key="3">
    <source>
        <dbReference type="Pfam" id="PF04982"/>
    </source>
</evidence>
<comment type="caution">
    <text evidence="4">The sequence shown here is derived from an EMBL/GenBank/DDBJ whole genome shotgun (WGS) entry which is preliminary data.</text>
</comment>
<dbReference type="InterPro" id="IPR058581">
    <property type="entry name" value="TM_HPP"/>
</dbReference>
<feature type="transmembrane region" description="Helical" evidence="2">
    <location>
        <begin position="184"/>
        <end position="209"/>
    </location>
</feature>
<name>A0A9W9ETH5_9EURO</name>
<feature type="region of interest" description="Disordered" evidence="1">
    <location>
        <begin position="231"/>
        <end position="255"/>
    </location>
</feature>
<feature type="transmembrane region" description="Helical" evidence="2">
    <location>
        <begin position="145"/>
        <end position="164"/>
    </location>
</feature>
<feature type="transmembrane region" description="Helical" evidence="2">
    <location>
        <begin position="58"/>
        <end position="78"/>
    </location>
</feature>
<dbReference type="OrthoDB" id="2016548at2759"/>
<keyword evidence="2" id="KW-1133">Transmembrane helix</keyword>
<reference evidence="4" key="1">
    <citation type="submission" date="2022-11" db="EMBL/GenBank/DDBJ databases">
        <authorList>
            <person name="Petersen C."/>
        </authorList>
    </citation>
    <scope>NUCLEOTIDE SEQUENCE</scope>
    <source>
        <strain evidence="4">IBT 30069</strain>
    </source>
</reference>
<gene>
    <name evidence="4" type="ORF">N7456_011354</name>
</gene>
<keyword evidence="5" id="KW-1185">Reference proteome</keyword>
<accession>A0A9W9ETH5</accession>
<dbReference type="AlphaFoldDB" id="A0A9W9ETH5"/>
<evidence type="ECO:0000313" key="5">
    <source>
        <dbReference type="Proteomes" id="UP001149165"/>
    </source>
</evidence>
<evidence type="ECO:0000313" key="4">
    <source>
        <dbReference type="EMBL" id="KAJ5087738.1"/>
    </source>
</evidence>
<dbReference type="EMBL" id="JAPQKH010000007">
    <property type="protein sequence ID" value="KAJ5087738.1"/>
    <property type="molecule type" value="Genomic_DNA"/>
</dbReference>
<dbReference type="InterPro" id="IPR007065">
    <property type="entry name" value="HPP"/>
</dbReference>
<dbReference type="Pfam" id="PF04982">
    <property type="entry name" value="TM_HPP"/>
    <property type="match status" value="1"/>
</dbReference>
<feature type="transmembrane region" description="Helical" evidence="2">
    <location>
        <begin position="120"/>
        <end position="138"/>
    </location>
</feature>
<evidence type="ECO:0000256" key="1">
    <source>
        <dbReference type="SAM" id="MobiDB-lite"/>
    </source>
</evidence>
<feature type="transmembrane region" description="Helical" evidence="2">
    <location>
        <begin position="90"/>
        <end position="108"/>
    </location>
</feature>